<keyword evidence="10 16" id="KW-1133">Transmembrane helix</keyword>
<dbReference type="CDD" id="cd00082">
    <property type="entry name" value="HisKA"/>
    <property type="match status" value="1"/>
</dbReference>
<evidence type="ECO:0000256" key="7">
    <source>
        <dbReference type="ARBA" id="ARBA00022741"/>
    </source>
</evidence>
<feature type="coiled-coil region" evidence="14">
    <location>
        <begin position="106"/>
        <end position="140"/>
    </location>
</feature>
<dbReference type="Gene3D" id="3.30.565.10">
    <property type="entry name" value="Histidine kinase-like ATPase, C-terminal domain"/>
    <property type="match status" value="1"/>
</dbReference>
<dbReference type="InterPro" id="IPR036641">
    <property type="entry name" value="HPT_dom_sf"/>
</dbReference>
<dbReference type="SMART" id="SM00388">
    <property type="entry name" value="HisKA"/>
    <property type="match status" value="1"/>
</dbReference>
<evidence type="ECO:0000256" key="5">
    <source>
        <dbReference type="ARBA" id="ARBA00022679"/>
    </source>
</evidence>
<evidence type="ECO:0000313" key="20">
    <source>
        <dbReference type="Proteomes" id="UP000646365"/>
    </source>
</evidence>
<dbReference type="InterPro" id="IPR004358">
    <property type="entry name" value="Sig_transdc_His_kin-like_C"/>
</dbReference>
<proteinExistence type="predicted"/>
<feature type="domain" description="Histidine kinase" evidence="17">
    <location>
        <begin position="140"/>
        <end position="361"/>
    </location>
</feature>
<dbReference type="RefSeq" id="WP_189050651.1">
    <property type="nucleotide sequence ID" value="NZ_BMJQ01000014.1"/>
</dbReference>
<evidence type="ECO:0000256" key="6">
    <source>
        <dbReference type="ARBA" id="ARBA00022692"/>
    </source>
</evidence>
<dbReference type="CDD" id="cd17546">
    <property type="entry name" value="REC_hyHK_CKI1_RcsC-like"/>
    <property type="match status" value="1"/>
</dbReference>
<dbReference type="Pfam" id="PF00072">
    <property type="entry name" value="Response_reg"/>
    <property type="match status" value="1"/>
</dbReference>
<dbReference type="FunFam" id="3.30.565.10:FF:000010">
    <property type="entry name" value="Sensor histidine kinase RcsC"/>
    <property type="match status" value="1"/>
</dbReference>
<dbReference type="PANTHER" id="PTHR45339">
    <property type="entry name" value="HYBRID SIGNAL TRANSDUCTION HISTIDINE KINASE J"/>
    <property type="match status" value="1"/>
</dbReference>
<evidence type="ECO:0000256" key="15">
    <source>
        <dbReference type="SAM" id="MobiDB-lite"/>
    </source>
</evidence>
<evidence type="ECO:0000256" key="12">
    <source>
        <dbReference type="ARBA" id="ARBA00023136"/>
    </source>
</evidence>
<keyword evidence="6 16" id="KW-0812">Transmembrane</keyword>
<feature type="domain" description="Response regulatory" evidence="18">
    <location>
        <begin position="380"/>
        <end position="500"/>
    </location>
</feature>
<dbReference type="InterPro" id="IPR003594">
    <property type="entry name" value="HATPase_dom"/>
</dbReference>
<dbReference type="SUPFAM" id="SSF52172">
    <property type="entry name" value="CheY-like"/>
    <property type="match status" value="2"/>
</dbReference>
<dbReference type="PROSITE" id="PS50110">
    <property type="entry name" value="RESPONSE_REGULATORY"/>
    <property type="match status" value="2"/>
</dbReference>
<evidence type="ECO:0000256" key="4">
    <source>
        <dbReference type="ARBA" id="ARBA00022553"/>
    </source>
</evidence>
<dbReference type="InterPro" id="IPR008207">
    <property type="entry name" value="Sig_transdc_His_kin_Hpt_dom"/>
</dbReference>
<feature type="region of interest" description="Disordered" evidence="15">
    <location>
        <begin position="505"/>
        <end position="528"/>
    </location>
</feature>
<dbReference type="InterPro" id="IPR001789">
    <property type="entry name" value="Sig_transdc_resp-reg_receiver"/>
</dbReference>
<dbReference type="InterPro" id="IPR005467">
    <property type="entry name" value="His_kinase_dom"/>
</dbReference>
<dbReference type="InterPro" id="IPR003661">
    <property type="entry name" value="HisK_dim/P_dom"/>
</dbReference>
<feature type="compositionally biased region" description="Pro residues" evidence="15">
    <location>
        <begin position="507"/>
        <end position="517"/>
    </location>
</feature>
<dbReference type="Pfam" id="PF01627">
    <property type="entry name" value="Hpt"/>
    <property type="match status" value="1"/>
</dbReference>
<dbReference type="Pfam" id="PF00512">
    <property type="entry name" value="HisKA"/>
    <property type="match status" value="1"/>
</dbReference>
<dbReference type="GO" id="GO:0005886">
    <property type="term" value="C:plasma membrane"/>
    <property type="evidence" value="ECO:0007669"/>
    <property type="project" value="UniProtKB-SubCell"/>
</dbReference>
<dbReference type="GO" id="GO:0005524">
    <property type="term" value="F:ATP binding"/>
    <property type="evidence" value="ECO:0007669"/>
    <property type="project" value="UniProtKB-KW"/>
</dbReference>
<keyword evidence="4 13" id="KW-0597">Phosphoprotein</keyword>
<evidence type="ECO:0000256" key="16">
    <source>
        <dbReference type="SAM" id="Phobius"/>
    </source>
</evidence>
<organism evidence="19 20">
    <name type="scientific">Aliidongia dinghuensis</name>
    <dbReference type="NCBI Taxonomy" id="1867774"/>
    <lineage>
        <taxon>Bacteria</taxon>
        <taxon>Pseudomonadati</taxon>
        <taxon>Pseudomonadota</taxon>
        <taxon>Alphaproteobacteria</taxon>
        <taxon>Rhodospirillales</taxon>
        <taxon>Dongiaceae</taxon>
        <taxon>Aliidongia</taxon>
    </lineage>
</organism>
<keyword evidence="5" id="KW-0808">Transferase</keyword>
<keyword evidence="9" id="KW-0067">ATP-binding</keyword>
<comment type="subcellular location">
    <subcellularLocation>
        <location evidence="2">Membrane</location>
    </subcellularLocation>
</comment>
<keyword evidence="11" id="KW-0902">Two-component regulatory system</keyword>
<gene>
    <name evidence="19" type="ORF">GCM10011611_48700</name>
</gene>
<dbReference type="GO" id="GO:0000155">
    <property type="term" value="F:phosphorelay sensor kinase activity"/>
    <property type="evidence" value="ECO:0007669"/>
    <property type="project" value="InterPro"/>
</dbReference>
<comment type="caution">
    <text evidence="19">The sequence shown here is derived from an EMBL/GenBank/DDBJ whole genome shotgun (WGS) entry which is preliminary data.</text>
</comment>
<dbReference type="EC" id="2.7.13.3" evidence="3"/>
<evidence type="ECO:0000313" key="19">
    <source>
        <dbReference type="EMBL" id="GGF36494.1"/>
    </source>
</evidence>
<dbReference type="EMBL" id="BMJQ01000014">
    <property type="protein sequence ID" value="GGF36494.1"/>
    <property type="molecule type" value="Genomic_DNA"/>
</dbReference>
<dbReference type="InterPro" id="IPR011006">
    <property type="entry name" value="CheY-like_superfamily"/>
</dbReference>
<dbReference type="PROSITE" id="PS50109">
    <property type="entry name" value="HIS_KIN"/>
    <property type="match status" value="1"/>
</dbReference>
<protein>
    <recommendedName>
        <fullName evidence="3">histidine kinase</fullName>
        <ecNumber evidence="3">2.7.13.3</ecNumber>
    </recommendedName>
</protein>
<evidence type="ECO:0000256" key="13">
    <source>
        <dbReference type="PROSITE-ProRule" id="PRU00169"/>
    </source>
</evidence>
<dbReference type="CDD" id="cd16922">
    <property type="entry name" value="HATPase_EvgS-ArcB-TorS-like"/>
    <property type="match status" value="1"/>
</dbReference>
<dbReference type="SUPFAM" id="SSF47226">
    <property type="entry name" value="Histidine-containing phosphotransfer domain, HPT domain"/>
    <property type="match status" value="1"/>
</dbReference>
<reference evidence="19" key="1">
    <citation type="journal article" date="2014" name="Int. J. Syst. Evol. Microbiol.">
        <title>Complete genome sequence of Corynebacterium casei LMG S-19264T (=DSM 44701T), isolated from a smear-ripened cheese.</title>
        <authorList>
            <consortium name="US DOE Joint Genome Institute (JGI-PGF)"/>
            <person name="Walter F."/>
            <person name="Albersmeier A."/>
            <person name="Kalinowski J."/>
            <person name="Ruckert C."/>
        </authorList>
    </citation>
    <scope>NUCLEOTIDE SEQUENCE</scope>
    <source>
        <strain evidence="19">CGMCC 1.15725</strain>
    </source>
</reference>
<dbReference type="Proteomes" id="UP000646365">
    <property type="component" value="Unassembled WGS sequence"/>
</dbReference>
<dbReference type="PANTHER" id="PTHR45339:SF5">
    <property type="entry name" value="HISTIDINE KINASE"/>
    <property type="match status" value="1"/>
</dbReference>
<evidence type="ECO:0000256" key="1">
    <source>
        <dbReference type="ARBA" id="ARBA00000085"/>
    </source>
</evidence>
<keyword evidence="20" id="KW-1185">Reference proteome</keyword>
<evidence type="ECO:0000259" key="18">
    <source>
        <dbReference type="PROSITE" id="PS50110"/>
    </source>
</evidence>
<evidence type="ECO:0000256" key="2">
    <source>
        <dbReference type="ARBA" id="ARBA00004370"/>
    </source>
</evidence>
<evidence type="ECO:0000256" key="14">
    <source>
        <dbReference type="SAM" id="Coils"/>
    </source>
</evidence>
<feature type="transmembrane region" description="Helical" evidence="16">
    <location>
        <begin position="55"/>
        <end position="80"/>
    </location>
</feature>
<dbReference type="FunFam" id="1.10.287.130:FF:000004">
    <property type="entry name" value="Ethylene receptor 1"/>
    <property type="match status" value="1"/>
</dbReference>
<evidence type="ECO:0000256" key="10">
    <source>
        <dbReference type="ARBA" id="ARBA00022989"/>
    </source>
</evidence>
<dbReference type="Gene3D" id="3.40.50.2300">
    <property type="match status" value="2"/>
</dbReference>
<evidence type="ECO:0000256" key="3">
    <source>
        <dbReference type="ARBA" id="ARBA00012438"/>
    </source>
</evidence>
<evidence type="ECO:0000256" key="11">
    <source>
        <dbReference type="ARBA" id="ARBA00023012"/>
    </source>
</evidence>
<comment type="catalytic activity">
    <reaction evidence="1">
        <text>ATP + protein L-histidine = ADP + protein N-phospho-L-histidine.</text>
        <dbReference type="EC" id="2.7.13.3"/>
    </reaction>
</comment>
<dbReference type="SUPFAM" id="SSF47384">
    <property type="entry name" value="Homodimeric domain of signal transducing histidine kinase"/>
    <property type="match status" value="1"/>
</dbReference>
<dbReference type="AlphaFoldDB" id="A0A8J2YXL7"/>
<dbReference type="SUPFAM" id="SSF55874">
    <property type="entry name" value="ATPase domain of HSP90 chaperone/DNA topoisomerase II/histidine kinase"/>
    <property type="match status" value="1"/>
</dbReference>
<keyword evidence="14" id="KW-0175">Coiled coil</keyword>
<feature type="modified residue" description="4-aspartylphosphate" evidence="13">
    <location>
        <position position="431"/>
    </location>
</feature>
<dbReference type="Pfam" id="PF02518">
    <property type="entry name" value="HATPase_c"/>
    <property type="match status" value="1"/>
</dbReference>
<name>A0A8J2YXL7_9PROT</name>
<feature type="transmembrane region" description="Helical" evidence="16">
    <location>
        <begin position="20"/>
        <end position="43"/>
    </location>
</feature>
<dbReference type="PRINTS" id="PR00344">
    <property type="entry name" value="BCTRLSENSOR"/>
</dbReference>
<keyword evidence="7" id="KW-0547">Nucleotide-binding</keyword>
<dbReference type="Gene3D" id="1.10.287.130">
    <property type="match status" value="1"/>
</dbReference>
<sequence length="901" mass="95864">MTPAAAGRMRPGRRVGSRLVAAVLAVFGAYLLAVITIFCVGAMRPPAASADGIFQVTLVCLAIALGLAILVALQMARVLVRRLDGLRVAMNASAEDDEVAALGQAFQTLATARDAAERALAAARAEAAQATRAKDEFLANMSHEIRTPLNGIMGFATLLRPTRLDRGQADHVEKILRSAEHLAQVIDDILDFSQSEAGRLELDPVPFDLCDVLATVSDILGSSADGKGIVFETTAPESLASGLIGDRLRLVQVLVNLAGNAIKFTDGGSVVLAVSVAAEDSDTVNLRFVVRDTGIGMTAEQLESLFDKFCQGDASTTRRFGGTGLGLALSKHLIELMGGEIAVASEPGVGSTFSFTLRFSRAAEPLPRDLVLPDGIGRPRILLAGGDARSRARIGGELTQLAFLCTTVATGRAAVEECAHAELPFDLMILDEAPDGPNGAAAAREIAALAGDRRPPLILLTDRAGPPLGIASAGTDRLFARTLAKPVRPADLFDAIVEVLDQARTAPPEPPLAPAPPERATAEPPRSDEWRDLLGRRVLLVDDQPLNREVATVFLRQQGMLVEVVVGGREAVERVLEAVPGHFDAVLMDVQMPEMDGFQATRLIRKTYAAEELPIIAMTAHSLDEQRTACLEAGMNDHIAKPIEVKRLWGTLRQWMKPRTAPSAERAVLAADGPRPAVSAPTGLPDRLDGFDLTAGVAHAGGDDALFRKLLGDFPKWARAAEEQVRQALARTPLARQDLRDAEIAAHGLVGMAASVAAMRVAAAARVLERTLGQGEIRGLDEQFRELQGALDEACAGIAALAAPVEPAAPAPVPSTSAADPDGGNFPWPDRRAALTQILRLLDSQDFEAETRFHEFLRHVRDEIPARALQAIGHAIDELDFRRAAFVVRGLLDAMDGVEHG</sequence>
<keyword evidence="12 16" id="KW-0472">Membrane</keyword>
<evidence type="ECO:0000256" key="9">
    <source>
        <dbReference type="ARBA" id="ARBA00022840"/>
    </source>
</evidence>
<feature type="modified residue" description="4-aspartylphosphate" evidence="13">
    <location>
        <position position="589"/>
    </location>
</feature>
<keyword evidence="8" id="KW-0418">Kinase</keyword>
<reference evidence="19" key="2">
    <citation type="submission" date="2020-09" db="EMBL/GenBank/DDBJ databases">
        <authorList>
            <person name="Sun Q."/>
            <person name="Zhou Y."/>
        </authorList>
    </citation>
    <scope>NUCLEOTIDE SEQUENCE</scope>
    <source>
        <strain evidence="19">CGMCC 1.15725</strain>
    </source>
</reference>
<dbReference type="SMART" id="SM00448">
    <property type="entry name" value="REC"/>
    <property type="match status" value="2"/>
</dbReference>
<dbReference type="Gene3D" id="1.20.120.160">
    <property type="entry name" value="HPT domain"/>
    <property type="match status" value="1"/>
</dbReference>
<dbReference type="InterPro" id="IPR036890">
    <property type="entry name" value="HATPase_C_sf"/>
</dbReference>
<dbReference type="SMART" id="SM00387">
    <property type="entry name" value="HATPase_c"/>
    <property type="match status" value="1"/>
</dbReference>
<dbReference type="InterPro" id="IPR036097">
    <property type="entry name" value="HisK_dim/P_sf"/>
</dbReference>
<evidence type="ECO:0000256" key="8">
    <source>
        <dbReference type="ARBA" id="ARBA00022777"/>
    </source>
</evidence>
<accession>A0A8J2YXL7</accession>
<evidence type="ECO:0000259" key="17">
    <source>
        <dbReference type="PROSITE" id="PS50109"/>
    </source>
</evidence>
<feature type="domain" description="Response regulatory" evidence="18">
    <location>
        <begin position="537"/>
        <end position="656"/>
    </location>
</feature>